<accession>A0ACB7ZV64</accession>
<evidence type="ECO:0000313" key="2">
    <source>
        <dbReference type="Proteomes" id="UP000790377"/>
    </source>
</evidence>
<proteinExistence type="predicted"/>
<dbReference type="EMBL" id="MU268312">
    <property type="protein sequence ID" value="KAH7904961.1"/>
    <property type="molecule type" value="Genomic_DNA"/>
</dbReference>
<name>A0ACB7ZV64_9AGAM</name>
<keyword evidence="2" id="KW-1185">Reference proteome</keyword>
<dbReference type="Proteomes" id="UP000790377">
    <property type="component" value="Unassembled WGS sequence"/>
</dbReference>
<comment type="caution">
    <text evidence="1">The sequence shown here is derived from an EMBL/GenBank/DDBJ whole genome shotgun (WGS) entry which is preliminary data.</text>
</comment>
<organism evidence="1 2">
    <name type="scientific">Hygrophoropsis aurantiaca</name>
    <dbReference type="NCBI Taxonomy" id="72124"/>
    <lineage>
        <taxon>Eukaryota</taxon>
        <taxon>Fungi</taxon>
        <taxon>Dikarya</taxon>
        <taxon>Basidiomycota</taxon>
        <taxon>Agaricomycotina</taxon>
        <taxon>Agaricomycetes</taxon>
        <taxon>Agaricomycetidae</taxon>
        <taxon>Boletales</taxon>
        <taxon>Coniophorineae</taxon>
        <taxon>Hygrophoropsidaceae</taxon>
        <taxon>Hygrophoropsis</taxon>
    </lineage>
</organism>
<protein>
    <submittedName>
        <fullName evidence="1">Uncharacterized protein</fullName>
    </submittedName>
</protein>
<reference evidence="1" key="1">
    <citation type="journal article" date="2021" name="New Phytol.">
        <title>Evolutionary innovations through gain and loss of genes in the ectomycorrhizal Boletales.</title>
        <authorList>
            <person name="Wu G."/>
            <person name="Miyauchi S."/>
            <person name="Morin E."/>
            <person name="Kuo A."/>
            <person name="Drula E."/>
            <person name="Varga T."/>
            <person name="Kohler A."/>
            <person name="Feng B."/>
            <person name="Cao Y."/>
            <person name="Lipzen A."/>
            <person name="Daum C."/>
            <person name="Hundley H."/>
            <person name="Pangilinan J."/>
            <person name="Johnson J."/>
            <person name="Barry K."/>
            <person name="LaButti K."/>
            <person name="Ng V."/>
            <person name="Ahrendt S."/>
            <person name="Min B."/>
            <person name="Choi I.G."/>
            <person name="Park H."/>
            <person name="Plett J.M."/>
            <person name="Magnuson J."/>
            <person name="Spatafora J.W."/>
            <person name="Nagy L.G."/>
            <person name="Henrissat B."/>
            <person name="Grigoriev I.V."/>
            <person name="Yang Z.L."/>
            <person name="Xu J."/>
            <person name="Martin F.M."/>
        </authorList>
    </citation>
    <scope>NUCLEOTIDE SEQUENCE</scope>
    <source>
        <strain evidence="1">ATCC 28755</strain>
    </source>
</reference>
<sequence>MLFSLFNTALLCLIAGTAVHAFKTHNYTVEVTGKGGHKTSYSGTLPEFVECDTCQSLKKASYDPEFVSFETGDFAIKGNPLFELKFYKEPLCTGNHLAYVVGPTPAGAVVLSNVFKPARGISVCRPNLSVVVH</sequence>
<evidence type="ECO:0000313" key="1">
    <source>
        <dbReference type="EMBL" id="KAH7904961.1"/>
    </source>
</evidence>
<gene>
    <name evidence="1" type="ORF">BJ138DRAFT_1165666</name>
</gene>